<sequence length="213" mass="24150">MKETVFIYHDESTIHAKEKPKLTWLLPGSREIQSKNAGRLIHISNFILETTGRLKLSEEQFKESGLESNDAATIIYPGLTGDKWWDMEQLCHQVSKKAIPIFEALHPNCQAVFVFDCSSAHGAYAKTALRVQNMNLNPGGKQSQLRDLVIPSDDPLIPEYLRGRPQMFCYDSLHPDPKRAGQPKGIQVILEERGLWEHYSSARIREGKPALKL</sequence>
<evidence type="ECO:0008006" key="4">
    <source>
        <dbReference type="Google" id="ProtNLM"/>
    </source>
</evidence>
<dbReference type="VEuPathDB" id="FungiDB:PTTG_10394"/>
<accession>A0A180GE90</accession>
<dbReference type="EnsemblFungi" id="PTTG_10394-t43_1">
    <property type="protein sequence ID" value="PTTG_10394-t43_1-p1"/>
    <property type="gene ID" value="PTTG_10394"/>
</dbReference>
<dbReference type="Proteomes" id="UP000005240">
    <property type="component" value="Unassembled WGS sequence"/>
</dbReference>
<dbReference type="EMBL" id="ADAS02000094">
    <property type="protein sequence ID" value="OAV90768.1"/>
    <property type="molecule type" value="Genomic_DNA"/>
</dbReference>
<reference evidence="1" key="2">
    <citation type="submission" date="2016-05" db="EMBL/GenBank/DDBJ databases">
        <title>Comparative analysis highlights variable genome content of wheat rusts and divergence of the mating loci.</title>
        <authorList>
            <person name="Cuomo C.A."/>
            <person name="Bakkeren G."/>
            <person name="Szabo L."/>
            <person name="Khalil H."/>
            <person name="Joly D."/>
            <person name="Goldberg J."/>
            <person name="Young S."/>
            <person name="Zeng Q."/>
            <person name="Fellers J."/>
        </authorList>
    </citation>
    <scope>NUCLEOTIDE SEQUENCE [LARGE SCALE GENOMIC DNA]</scope>
    <source>
        <strain evidence="1">1-1 BBBD Race 1</strain>
    </source>
</reference>
<dbReference type="PANTHER" id="PTHR35871">
    <property type="entry name" value="EXPRESSED PROTEIN"/>
    <property type="match status" value="1"/>
</dbReference>
<keyword evidence="3" id="KW-1185">Reference proteome</keyword>
<reference evidence="2" key="4">
    <citation type="submission" date="2025-05" db="UniProtKB">
        <authorList>
            <consortium name="EnsemblFungi"/>
        </authorList>
    </citation>
    <scope>IDENTIFICATION</scope>
    <source>
        <strain evidence="2">isolate 1-1 / race 1 (BBBD)</strain>
    </source>
</reference>
<evidence type="ECO:0000313" key="1">
    <source>
        <dbReference type="EMBL" id="OAV90768.1"/>
    </source>
</evidence>
<dbReference type="AlphaFoldDB" id="A0A180GE90"/>
<dbReference type="OrthoDB" id="2505908at2759"/>
<reference evidence="1" key="1">
    <citation type="submission" date="2009-11" db="EMBL/GenBank/DDBJ databases">
        <authorList>
            <consortium name="The Broad Institute Genome Sequencing Platform"/>
            <person name="Ward D."/>
            <person name="Feldgarden M."/>
            <person name="Earl A."/>
            <person name="Young S.K."/>
            <person name="Zeng Q."/>
            <person name="Koehrsen M."/>
            <person name="Alvarado L."/>
            <person name="Berlin A."/>
            <person name="Bochicchio J."/>
            <person name="Borenstein D."/>
            <person name="Chapman S.B."/>
            <person name="Chen Z."/>
            <person name="Engels R."/>
            <person name="Freedman E."/>
            <person name="Gellesch M."/>
            <person name="Goldberg J."/>
            <person name="Griggs A."/>
            <person name="Gujja S."/>
            <person name="Heilman E."/>
            <person name="Heiman D."/>
            <person name="Hepburn T."/>
            <person name="Howarth C."/>
            <person name="Jen D."/>
            <person name="Larson L."/>
            <person name="Lewis B."/>
            <person name="Mehta T."/>
            <person name="Park D."/>
            <person name="Pearson M."/>
            <person name="Roberts A."/>
            <person name="Saif S."/>
            <person name="Shea T."/>
            <person name="Shenoy N."/>
            <person name="Sisk P."/>
            <person name="Stolte C."/>
            <person name="Sykes S."/>
            <person name="Thomson T."/>
            <person name="Walk T."/>
            <person name="White J."/>
            <person name="Yandava C."/>
            <person name="Izard J."/>
            <person name="Baranova O.V."/>
            <person name="Blanton J.M."/>
            <person name="Tanner A.C."/>
            <person name="Dewhirst F.E."/>
            <person name="Haas B."/>
            <person name="Nusbaum C."/>
            <person name="Birren B."/>
        </authorList>
    </citation>
    <scope>NUCLEOTIDE SEQUENCE [LARGE SCALE GENOMIC DNA]</scope>
    <source>
        <strain evidence="1">1-1 BBBD Race 1</strain>
    </source>
</reference>
<evidence type="ECO:0000313" key="3">
    <source>
        <dbReference type="Proteomes" id="UP000005240"/>
    </source>
</evidence>
<gene>
    <name evidence="1" type="ORF">PTTG_10394</name>
</gene>
<protein>
    <recommendedName>
        <fullName evidence="4">DDE-1 domain-containing protein</fullName>
    </recommendedName>
</protein>
<organism evidence="1">
    <name type="scientific">Puccinia triticina (isolate 1-1 / race 1 (BBBD))</name>
    <name type="common">Brown leaf rust fungus</name>
    <dbReference type="NCBI Taxonomy" id="630390"/>
    <lineage>
        <taxon>Eukaryota</taxon>
        <taxon>Fungi</taxon>
        <taxon>Dikarya</taxon>
        <taxon>Basidiomycota</taxon>
        <taxon>Pucciniomycotina</taxon>
        <taxon>Pucciniomycetes</taxon>
        <taxon>Pucciniales</taxon>
        <taxon>Pucciniaceae</taxon>
        <taxon>Puccinia</taxon>
    </lineage>
</organism>
<reference evidence="2 3" key="3">
    <citation type="journal article" date="2017" name="G3 (Bethesda)">
        <title>Comparative analysis highlights variable genome content of wheat rusts and divergence of the mating loci.</title>
        <authorList>
            <person name="Cuomo C.A."/>
            <person name="Bakkeren G."/>
            <person name="Khalil H.B."/>
            <person name="Panwar V."/>
            <person name="Joly D."/>
            <person name="Linning R."/>
            <person name="Sakthikumar S."/>
            <person name="Song X."/>
            <person name="Adiconis X."/>
            <person name="Fan L."/>
            <person name="Goldberg J.M."/>
            <person name="Levin J.Z."/>
            <person name="Young S."/>
            <person name="Zeng Q."/>
            <person name="Anikster Y."/>
            <person name="Bruce M."/>
            <person name="Wang M."/>
            <person name="Yin C."/>
            <person name="McCallum B."/>
            <person name="Szabo L.J."/>
            <person name="Hulbert S."/>
            <person name="Chen X."/>
            <person name="Fellers J.P."/>
        </authorList>
    </citation>
    <scope>NUCLEOTIDE SEQUENCE</scope>
    <source>
        <strain evidence="3">Isolate 1-1 / race 1 (BBBD)</strain>
        <strain evidence="2">isolate 1-1 / race 1 (BBBD)</strain>
    </source>
</reference>
<name>A0A180GE90_PUCT1</name>
<dbReference type="PANTHER" id="PTHR35871:SF1">
    <property type="entry name" value="CXC1-LIKE CYSTEINE CLUSTER ASSOCIATED WITH KDZ TRANSPOSASES DOMAIN-CONTAINING PROTEIN"/>
    <property type="match status" value="1"/>
</dbReference>
<evidence type="ECO:0000313" key="2">
    <source>
        <dbReference type="EnsemblFungi" id="PTTG_10394-t43_1-p1"/>
    </source>
</evidence>
<proteinExistence type="predicted"/>